<name>A0AAP3E4H9_9EURY</name>
<evidence type="ECO:0000313" key="3">
    <source>
        <dbReference type="Proteomes" id="UP001320972"/>
    </source>
</evidence>
<evidence type="ECO:0000313" key="2">
    <source>
        <dbReference type="EMBL" id="MCU4975963.1"/>
    </source>
</evidence>
<organism evidence="1 4">
    <name type="scientific">Natronoglomus mannanivorans</name>
    <dbReference type="NCBI Taxonomy" id="2979990"/>
    <lineage>
        <taxon>Archaea</taxon>
        <taxon>Methanobacteriati</taxon>
        <taxon>Methanobacteriota</taxon>
        <taxon>Stenosarchaea group</taxon>
        <taxon>Halobacteria</taxon>
        <taxon>Halobacteriales</taxon>
        <taxon>Natrialbaceae</taxon>
        <taxon>Natronoglomus</taxon>
    </lineage>
</organism>
<comment type="caution">
    <text evidence="1">The sequence shown here is derived from an EMBL/GenBank/DDBJ whole genome shotgun (WGS) entry which is preliminary data.</text>
</comment>
<gene>
    <name evidence="2" type="ORF">OB955_25140</name>
    <name evidence="1" type="ORF">OB960_23600</name>
</gene>
<protein>
    <submittedName>
        <fullName evidence="1">Uncharacterized protein</fullName>
    </submittedName>
</protein>
<proteinExistence type="predicted"/>
<evidence type="ECO:0000313" key="4">
    <source>
        <dbReference type="Proteomes" id="UP001321018"/>
    </source>
</evidence>
<evidence type="ECO:0000313" key="1">
    <source>
        <dbReference type="EMBL" id="MCU4744365.1"/>
    </source>
</evidence>
<dbReference type="EMBL" id="JAOPKA010000027">
    <property type="protein sequence ID" value="MCU4744365.1"/>
    <property type="molecule type" value="Genomic_DNA"/>
</dbReference>
<dbReference type="AlphaFoldDB" id="A0AAP3E4H9"/>
<dbReference type="Proteomes" id="UP001320972">
    <property type="component" value="Unassembled WGS sequence"/>
</dbReference>
<dbReference type="RefSeq" id="WP_338006172.1">
    <property type="nucleotide sequence ID" value="NZ_JAOPKA010000027.1"/>
</dbReference>
<accession>A0AAP3E4H9</accession>
<dbReference type="EMBL" id="JAOPKB010000031">
    <property type="protein sequence ID" value="MCU4975963.1"/>
    <property type="molecule type" value="Genomic_DNA"/>
</dbReference>
<keyword evidence="3" id="KW-1185">Reference proteome</keyword>
<sequence>MNVAEKSGWAAGTFAALFISEILGLEYDDADRTLRFEPLGYTGDFRWTDARFGRCSLEIEFVDGEDGTVLSVANRNSFPLTVQGDLPVERIPDVIEVNGDETRDFEHESHFDRSMIHVSAPLEPGERLALVV</sequence>
<reference evidence="1 3" key="1">
    <citation type="submission" date="2022-09" db="EMBL/GenBank/DDBJ databases">
        <title>Enrichment on poylsaccharides allowed isolation of novel metabolic and taxonomic groups of Haloarchaea.</title>
        <authorList>
            <person name="Sorokin D.Y."/>
            <person name="Elcheninov A.G."/>
            <person name="Khizhniak T.V."/>
            <person name="Kolganova T.V."/>
            <person name="Kublanov I.V."/>
        </authorList>
    </citation>
    <scope>NUCLEOTIDE SEQUENCE</scope>
    <source>
        <strain evidence="2 3">AArc-m2/3/4</strain>
        <strain evidence="1">AArc-xg1-1</strain>
    </source>
</reference>
<dbReference type="Proteomes" id="UP001321018">
    <property type="component" value="Unassembled WGS sequence"/>
</dbReference>